<dbReference type="AlphaFoldDB" id="A0A3R7W5W9"/>
<sequence>MTVIARRREQSRASIRRWRANEQVNRRLLETTVHHWDPKLLLQTILDTLRQQVNDLEAELKGKLSVVGTGVHAMISASVEGHDYRLDQRLAKKRFFIAQNMQLQEALKMHMDNLNHVASLVDRVDPLNTQATLYDDSFLLYITQQTQVKLRAMDLRRHFSGAEHNINGISCVAVSRGAYQDRSMFLPLANRVADHKVVPTLNVAMTVIETTSWTLSNPNHLERRYLVVHRELSMSNEYTVTVTALSENLNTLDALWFQVAHLETELRCKLSVGERRERCSSGNCGHIRRCSCHSHVSANMLVIETASWTVEKQQLQRYLILQRESLANGTCSLKTGSPEETKATIEGMVHSQ</sequence>
<evidence type="ECO:0000313" key="3">
    <source>
        <dbReference type="Proteomes" id="UP000284702"/>
    </source>
</evidence>
<proteinExistence type="predicted"/>
<accession>A0A3R7W5W9</accession>
<dbReference type="VEuPathDB" id="FungiDB:H257_06508"/>
<evidence type="ECO:0000313" key="2">
    <source>
        <dbReference type="EMBL" id="RQM12234.1"/>
    </source>
</evidence>
<evidence type="ECO:0000256" key="1">
    <source>
        <dbReference type="SAM" id="Coils"/>
    </source>
</evidence>
<dbReference type="EMBL" id="MZMZ02005862">
    <property type="protein sequence ID" value="RQM12234.1"/>
    <property type="molecule type" value="Genomic_DNA"/>
</dbReference>
<dbReference type="VEuPathDB" id="FungiDB:H257_06509"/>
<organism evidence="2 3">
    <name type="scientific">Aphanomyces astaci</name>
    <name type="common">Crayfish plague agent</name>
    <dbReference type="NCBI Taxonomy" id="112090"/>
    <lineage>
        <taxon>Eukaryota</taxon>
        <taxon>Sar</taxon>
        <taxon>Stramenopiles</taxon>
        <taxon>Oomycota</taxon>
        <taxon>Saprolegniomycetes</taxon>
        <taxon>Saprolegniales</taxon>
        <taxon>Verrucalvaceae</taxon>
        <taxon>Aphanomyces</taxon>
    </lineage>
</organism>
<keyword evidence="1" id="KW-0175">Coiled coil</keyword>
<reference evidence="2" key="1">
    <citation type="submission" date="2018-07" db="EMBL/GenBank/DDBJ databases">
        <title>Annotation of Aphanomyces astaci genome assembly.</title>
        <authorList>
            <person name="Studholme D.J."/>
        </authorList>
    </citation>
    <scope>NUCLEOTIDE SEQUENCE [LARGE SCALE GENOMIC DNA]</scope>
    <source>
        <strain evidence="2">Pc</strain>
    </source>
</reference>
<gene>
    <name evidence="2" type="ORF">B5M09_004350</name>
</gene>
<protein>
    <submittedName>
        <fullName evidence="2">Uncharacterized protein</fullName>
    </submittedName>
</protein>
<keyword evidence="3" id="KW-1185">Reference proteome</keyword>
<name>A0A3R7W5W9_APHAT</name>
<comment type="caution">
    <text evidence="2">The sequence shown here is derived from an EMBL/GenBank/DDBJ whole genome shotgun (WGS) entry which is preliminary data.</text>
</comment>
<feature type="coiled-coil region" evidence="1">
    <location>
        <begin position="39"/>
        <end position="66"/>
    </location>
</feature>
<dbReference type="Proteomes" id="UP000284702">
    <property type="component" value="Unassembled WGS sequence"/>
</dbReference>